<dbReference type="InterPro" id="IPR036322">
    <property type="entry name" value="WD40_repeat_dom_sf"/>
</dbReference>
<feature type="region of interest" description="Disordered" evidence="7">
    <location>
        <begin position="1039"/>
        <end position="1061"/>
    </location>
</feature>
<proteinExistence type="predicted"/>
<keyword evidence="9" id="KW-1185">Reference proteome</keyword>
<feature type="repeat" description="WD" evidence="6">
    <location>
        <begin position="403"/>
        <end position="444"/>
    </location>
</feature>
<reference evidence="8 9" key="1">
    <citation type="submission" date="2023-09" db="EMBL/GenBank/DDBJ databases">
        <title>Pangenome analysis of Batrachochytrium dendrobatidis and related Chytrids.</title>
        <authorList>
            <person name="Yacoub M.N."/>
            <person name="Stajich J.E."/>
            <person name="James T.Y."/>
        </authorList>
    </citation>
    <scope>NUCLEOTIDE SEQUENCE [LARGE SCALE GENOMIC DNA]</scope>
    <source>
        <strain evidence="8 9">JEL0888</strain>
    </source>
</reference>
<dbReference type="PANTHER" id="PTHR13720">
    <property type="entry name" value="WD-40 REPEAT PROTEIN"/>
    <property type="match status" value="1"/>
</dbReference>
<dbReference type="Pfam" id="PF00400">
    <property type="entry name" value="WD40"/>
    <property type="match status" value="4"/>
</dbReference>
<evidence type="ECO:0000256" key="6">
    <source>
        <dbReference type="PROSITE-ProRule" id="PRU00221"/>
    </source>
</evidence>
<evidence type="ECO:0000256" key="3">
    <source>
        <dbReference type="ARBA" id="ARBA00022737"/>
    </source>
</evidence>
<sequence>MDAAQALQSMQGSGPNSALVLFYPAAHTGVLFDWVAGRQKLLQGHCNAITSTCISRERRWIATADKGPNSMVIVWDLKPGLARPDLTKGSSPSVLYENDGTLQVMPIKNIYDPHGGSGVLCLEFTSDSRYIITLGSDLEQTICIWDWTAESNEPIATHRVQGEPQICLRLNSSDPFEFLTNGPSSVSFYVWDREQLSVEQHIPMLSAKDFKHVPSGYTHSTFIPSLGQAASGTCDGDVIVWTDRSLDNLNLKLGRGQKAAIKFVKLHTSAINFITTVQDKFILTGGADGFVKVFDMNFRILFWCERLFAGPVSSVTFSMLSEPMFDDVAIPELIVATKHSRILLLHHPSSSSMSPFRPGTAGIDAVSTVMTAATPAAQTPALVSRRERDNMEMAGIPGITNLLYGQYGHIRGLATHPEQSRFAVGGDSGHLQIWDYSNKQIVVSRHFEDYPAAVVGDPANAGAAKKTKQSEGDHGATEKAAEVSDNAASSSGTSSSGVGVGPKKRTVDPTPMRIHCIAYSNSGKTLAIGFHNGIIRLLDAFTLEDLPQSFLIRGEFYGHQISHRPILRIAFSPDGDFCVAADADNVICVLRKEAVKVKLGSAGGAGNDNRSSLGSAGSSMHRLKMAMVEEEPQGTVKAVRHRIEWVFIGRRKTHFKEIIVSKDRHIADYDLTTSSLLGGITTIRRIEQIYKPEAAVLFHKHHVVHPEQFILTFNSGYKLKQFTASTQLCRKTVLAPTFGGHINNLCAIPSPIETRYMAFSTSNQVIGITKMPLEGNPYTTMGIIAHPGSVSNIVCAHNGTSLITAGGADSIVNMWTISPHVLEAQAQLGGSGLDPYLNMLDPSGRGEESPIYKEFEDYFYYAQLRSQGEDVAESRMISDVVSLKQVPSIMQAMGFYPTNQEIDDMINEVKYSRFAQGEGEEVSSITFGDLIKLYLNHKPVRDVSIEDLEIALSHAKRLEPGKPLPTGPVRKLALRNVISSEGVVALLQQYGESFSLEDAHEAFHELLIEQPPYFGRLPRKFTTKEFIEGILGMAPAEEGQADGRDAAAAAQHEGGVGGAAP</sequence>
<gene>
    <name evidence="8" type="ORF">HK105_208058</name>
</gene>
<keyword evidence="4" id="KW-0966">Cell projection</keyword>
<dbReference type="InterPro" id="IPR050630">
    <property type="entry name" value="WD_repeat_EMAP"/>
</dbReference>
<dbReference type="InterPro" id="IPR015943">
    <property type="entry name" value="WD40/YVTN_repeat-like_dom_sf"/>
</dbReference>
<protein>
    <recommendedName>
        <fullName evidence="5">Cilia- and flagella-associated protein 251</fullName>
    </recommendedName>
</protein>
<evidence type="ECO:0000313" key="8">
    <source>
        <dbReference type="EMBL" id="KAL2912486.1"/>
    </source>
</evidence>
<dbReference type="SUPFAM" id="SSF101908">
    <property type="entry name" value="Putative isomerase YbhE"/>
    <property type="match status" value="1"/>
</dbReference>
<dbReference type="InterPro" id="IPR001680">
    <property type="entry name" value="WD40_rpt"/>
</dbReference>
<evidence type="ECO:0000256" key="1">
    <source>
        <dbReference type="ARBA" id="ARBA00004138"/>
    </source>
</evidence>
<organism evidence="8 9">
    <name type="scientific">Polyrhizophydium stewartii</name>
    <dbReference type="NCBI Taxonomy" id="2732419"/>
    <lineage>
        <taxon>Eukaryota</taxon>
        <taxon>Fungi</taxon>
        <taxon>Fungi incertae sedis</taxon>
        <taxon>Chytridiomycota</taxon>
        <taxon>Chytridiomycota incertae sedis</taxon>
        <taxon>Chytridiomycetes</taxon>
        <taxon>Rhizophydiales</taxon>
        <taxon>Rhizophydiales incertae sedis</taxon>
        <taxon>Polyrhizophydium</taxon>
    </lineage>
</organism>
<dbReference type="PANTHER" id="PTHR13720:SF13">
    <property type="entry name" value="CILIA- AND FLAGELLA-ASSOCIATED PROTEIN 251"/>
    <property type="match status" value="1"/>
</dbReference>
<dbReference type="Proteomes" id="UP001527925">
    <property type="component" value="Unassembled WGS sequence"/>
</dbReference>
<accession>A0ABR4MYY5</accession>
<dbReference type="EMBL" id="JADGIZ020000064">
    <property type="protein sequence ID" value="KAL2912486.1"/>
    <property type="molecule type" value="Genomic_DNA"/>
</dbReference>
<keyword evidence="3" id="KW-0677">Repeat</keyword>
<evidence type="ECO:0000256" key="4">
    <source>
        <dbReference type="ARBA" id="ARBA00023273"/>
    </source>
</evidence>
<feature type="compositionally biased region" description="Basic and acidic residues" evidence="7">
    <location>
        <begin position="468"/>
        <end position="482"/>
    </location>
</feature>
<evidence type="ECO:0000256" key="7">
    <source>
        <dbReference type="SAM" id="MobiDB-lite"/>
    </source>
</evidence>
<dbReference type="Gene3D" id="2.130.10.10">
    <property type="entry name" value="YVTN repeat-like/Quinoprotein amine dehydrogenase"/>
    <property type="match status" value="2"/>
</dbReference>
<evidence type="ECO:0000313" key="9">
    <source>
        <dbReference type="Proteomes" id="UP001527925"/>
    </source>
</evidence>
<dbReference type="PROSITE" id="PS50082">
    <property type="entry name" value="WD_REPEATS_2"/>
    <property type="match status" value="1"/>
</dbReference>
<feature type="region of interest" description="Disordered" evidence="7">
    <location>
        <begin position="461"/>
        <end position="507"/>
    </location>
</feature>
<comment type="caution">
    <text evidence="8">The sequence shown here is derived from an EMBL/GenBank/DDBJ whole genome shotgun (WGS) entry which is preliminary data.</text>
</comment>
<keyword evidence="2 6" id="KW-0853">WD repeat</keyword>
<name>A0ABR4MYY5_9FUNG</name>
<dbReference type="SUPFAM" id="SSF50978">
    <property type="entry name" value="WD40 repeat-like"/>
    <property type="match status" value="1"/>
</dbReference>
<evidence type="ECO:0000256" key="5">
    <source>
        <dbReference type="ARBA" id="ARBA00040994"/>
    </source>
</evidence>
<evidence type="ECO:0000256" key="2">
    <source>
        <dbReference type="ARBA" id="ARBA00022574"/>
    </source>
</evidence>
<dbReference type="SMART" id="SM00320">
    <property type="entry name" value="WD40"/>
    <property type="match status" value="9"/>
</dbReference>
<comment type="subcellular location">
    <subcellularLocation>
        <location evidence="1">Cell projection</location>
        <location evidence="1">Cilium</location>
    </subcellularLocation>
</comment>